<comment type="similarity">
    <text evidence="2">Belongs to the glycosyltransferase 41 family. O-GlcNAc transferase subfamily.</text>
</comment>
<evidence type="ECO:0000256" key="1">
    <source>
        <dbReference type="ARBA" id="ARBA00004922"/>
    </source>
</evidence>
<keyword evidence="11" id="KW-1185">Reference proteome</keyword>
<dbReference type="GO" id="GO:0097363">
    <property type="term" value="F:protein O-acetylglucosaminyltransferase activity"/>
    <property type="evidence" value="ECO:0007669"/>
    <property type="project" value="UniProtKB-EC"/>
</dbReference>
<proteinExistence type="inferred from homology"/>
<dbReference type="SUPFAM" id="SSF48452">
    <property type="entry name" value="TPR-like"/>
    <property type="match status" value="1"/>
</dbReference>
<dbReference type="EMBL" id="LVYV01000034">
    <property type="protein sequence ID" value="KZD21721.1"/>
    <property type="molecule type" value="Genomic_DNA"/>
</dbReference>
<sequence>MSLARHAAPAVHRKQDKLMALLMQAQQVHQRGDIEQARGFYKQVLKKHPNHFDALHLLGVCEHQTGNQDSAERLVRRAIMLDSASAAAYSNMSAILSAQLRFADALDFADRALVLDSDFADAHFNRGNALAGLHRNVDAIESFDASIALMPSYANAFNNKGNALHRLRRFAEALECYSVAVRLKPTFLLAHVNRGAVHLEIRHFSAAVTDFECALALDTSHTGAWVNRGEALFACGQRIDALRSFDKALSLDRTIAEAWLGRGNVLLHAMKVSEALEAYTEALKINPEFVNALSQLGQCHAFLGDIEAANACIDRALALKPYAEAALSNRIYMLDFIEGAGFEQHWAARSEWWRQIGAKIAVERTLLHDNARDSDKRIVVGYVSGDFRQHSAAFAFRPVLRNHDKSRFEVVCYSVSAHQDAVTETFKACADRWRDVSQMSDGELAEQVKADGVDILVDLSGHSFGNRLRSFSLKPAPVQVTAWGHATGTGLQTMDYLFSDPVAIPDHARHLHAEKIADLPCLIIVEEPPAGLHSAALPRATNGYTTYGIFNRITKFSDAAIALWARILDADPTSRLLIKDTALDDARVQATLLGRFTAQGVAADRITLLGATSREEHLAAYASVDVGLDTFPQGGGVSTWEALYMGVPVVAKLGIAVGSRLSGAILSAVGLNDWVVDDDEAYIARALGATLDELADIRARLPDMIAERCSPAAYTRAVEEQYRAMWTRYCEESTS</sequence>
<evidence type="ECO:0000256" key="6">
    <source>
        <dbReference type="ARBA" id="ARBA00022737"/>
    </source>
</evidence>
<gene>
    <name evidence="10" type="ORF">A4A58_11330</name>
</gene>
<dbReference type="Gene3D" id="1.25.40.10">
    <property type="entry name" value="Tetratricopeptide repeat domain"/>
    <property type="match status" value="3"/>
</dbReference>
<evidence type="ECO:0000259" key="9">
    <source>
        <dbReference type="Pfam" id="PF13844"/>
    </source>
</evidence>
<keyword evidence="6" id="KW-0677">Repeat</keyword>
<dbReference type="Pfam" id="PF07719">
    <property type="entry name" value="TPR_2"/>
    <property type="match status" value="1"/>
</dbReference>
<feature type="repeat" description="TPR" evidence="8">
    <location>
        <begin position="154"/>
        <end position="187"/>
    </location>
</feature>
<evidence type="ECO:0000256" key="5">
    <source>
        <dbReference type="ARBA" id="ARBA00022679"/>
    </source>
</evidence>
<keyword evidence="5" id="KW-0808">Transferase</keyword>
<feature type="domain" description="O-GlcNAc transferase C-terminal" evidence="9">
    <location>
        <begin position="546"/>
        <end position="701"/>
    </location>
</feature>
<name>A0A161QZP4_9BRAD</name>
<feature type="domain" description="O-GlcNAc transferase C-terminal" evidence="9">
    <location>
        <begin position="370"/>
        <end position="521"/>
    </location>
</feature>
<dbReference type="STRING" id="943830.A4A58_11330"/>
<dbReference type="SUPFAM" id="SSF53756">
    <property type="entry name" value="UDP-Glycosyltransferase/glycogen phosphorylase"/>
    <property type="match status" value="1"/>
</dbReference>
<dbReference type="Pfam" id="PF13432">
    <property type="entry name" value="TPR_16"/>
    <property type="match status" value="1"/>
</dbReference>
<dbReference type="Gene3D" id="3.40.50.2000">
    <property type="entry name" value="Glycogen Phosphorylase B"/>
    <property type="match status" value="1"/>
</dbReference>
<feature type="repeat" description="TPR" evidence="8">
    <location>
        <begin position="222"/>
        <end position="255"/>
    </location>
</feature>
<evidence type="ECO:0000256" key="7">
    <source>
        <dbReference type="ARBA" id="ARBA00022803"/>
    </source>
</evidence>
<dbReference type="PANTHER" id="PTHR44835:SF1">
    <property type="entry name" value="PROTEIN O-GLCNAC TRANSFERASE"/>
    <property type="match status" value="1"/>
</dbReference>
<protein>
    <recommendedName>
        <fullName evidence="3">protein O-GlcNAc transferase</fullName>
        <ecNumber evidence="3">2.4.1.255</ecNumber>
    </recommendedName>
</protein>
<dbReference type="EC" id="2.4.1.255" evidence="3"/>
<dbReference type="RefSeq" id="WP_068735613.1">
    <property type="nucleotide sequence ID" value="NZ_LVYV01000034.1"/>
</dbReference>
<dbReference type="InterPro" id="IPR019734">
    <property type="entry name" value="TPR_rpt"/>
</dbReference>
<dbReference type="SMART" id="SM00028">
    <property type="entry name" value="TPR"/>
    <property type="match status" value="9"/>
</dbReference>
<keyword evidence="7 8" id="KW-0802">TPR repeat</keyword>
<feature type="repeat" description="TPR" evidence="8">
    <location>
        <begin position="290"/>
        <end position="323"/>
    </location>
</feature>
<dbReference type="Pfam" id="PF13844">
    <property type="entry name" value="Glyco_transf_41"/>
    <property type="match status" value="2"/>
</dbReference>
<evidence type="ECO:0000313" key="11">
    <source>
        <dbReference type="Proteomes" id="UP000076574"/>
    </source>
</evidence>
<evidence type="ECO:0000256" key="2">
    <source>
        <dbReference type="ARBA" id="ARBA00005386"/>
    </source>
</evidence>
<dbReference type="InterPro" id="IPR051939">
    <property type="entry name" value="Glycosyltr_41/O-GlcNAc_trsf"/>
</dbReference>
<dbReference type="Proteomes" id="UP000076574">
    <property type="component" value="Unassembled WGS sequence"/>
</dbReference>
<accession>A0A161QZP4</accession>
<feature type="repeat" description="TPR" evidence="8">
    <location>
        <begin position="256"/>
        <end position="289"/>
    </location>
</feature>
<dbReference type="Pfam" id="PF14559">
    <property type="entry name" value="TPR_19"/>
    <property type="match status" value="1"/>
</dbReference>
<dbReference type="UniPathway" id="UPA00378"/>
<dbReference type="PROSITE" id="PS50005">
    <property type="entry name" value="TPR"/>
    <property type="match status" value="4"/>
</dbReference>
<organism evidence="10 11">
    <name type="scientific">Tardiphaga robiniae</name>
    <dbReference type="NCBI Taxonomy" id="943830"/>
    <lineage>
        <taxon>Bacteria</taxon>
        <taxon>Pseudomonadati</taxon>
        <taxon>Pseudomonadota</taxon>
        <taxon>Alphaproteobacteria</taxon>
        <taxon>Hyphomicrobiales</taxon>
        <taxon>Nitrobacteraceae</taxon>
        <taxon>Tardiphaga</taxon>
    </lineage>
</organism>
<dbReference type="Gene3D" id="3.40.50.11380">
    <property type="match status" value="1"/>
</dbReference>
<dbReference type="PROSITE" id="PS50293">
    <property type="entry name" value="TPR_REGION"/>
    <property type="match status" value="1"/>
</dbReference>
<dbReference type="Pfam" id="PF13181">
    <property type="entry name" value="TPR_8"/>
    <property type="match status" value="1"/>
</dbReference>
<evidence type="ECO:0000313" key="10">
    <source>
        <dbReference type="EMBL" id="KZD21721.1"/>
    </source>
</evidence>
<dbReference type="PANTHER" id="PTHR44835">
    <property type="entry name" value="UDP-N-ACETYLGLUCOSAMINE--PEPTIDE N-ACETYLGLUCOSAMINYLTRANSFERASE SPINDLY-RELATED"/>
    <property type="match status" value="1"/>
</dbReference>
<evidence type="ECO:0000256" key="8">
    <source>
        <dbReference type="PROSITE-ProRule" id="PRU00339"/>
    </source>
</evidence>
<dbReference type="AlphaFoldDB" id="A0A161QZP4"/>
<dbReference type="InterPro" id="IPR029489">
    <property type="entry name" value="OGT/SEC/SPY_C"/>
</dbReference>
<evidence type="ECO:0000256" key="4">
    <source>
        <dbReference type="ARBA" id="ARBA00022676"/>
    </source>
</evidence>
<dbReference type="OrthoDB" id="146908at2"/>
<dbReference type="InterPro" id="IPR013105">
    <property type="entry name" value="TPR_2"/>
</dbReference>
<keyword evidence="4" id="KW-0328">Glycosyltransferase</keyword>
<comment type="pathway">
    <text evidence="1">Protein modification; protein glycosylation.</text>
</comment>
<evidence type="ECO:0000256" key="3">
    <source>
        <dbReference type="ARBA" id="ARBA00011970"/>
    </source>
</evidence>
<dbReference type="InterPro" id="IPR011990">
    <property type="entry name" value="TPR-like_helical_dom_sf"/>
</dbReference>
<dbReference type="Pfam" id="PF00515">
    <property type="entry name" value="TPR_1"/>
    <property type="match status" value="1"/>
</dbReference>
<reference evidence="10 11" key="1">
    <citation type="submission" date="2016-03" db="EMBL/GenBank/DDBJ databases">
        <title>Microsymbionts genomes from the relict species Vavilovia formosa (Stev.) Fed.</title>
        <authorList>
            <person name="Kopat V."/>
            <person name="Chirak E."/>
            <person name="Kimeklis A."/>
            <person name="Andronov E."/>
        </authorList>
    </citation>
    <scope>NUCLEOTIDE SEQUENCE [LARGE SCALE GENOMIC DNA]</scope>
    <source>
        <strain evidence="10 11">Vaf07</strain>
    </source>
</reference>
<comment type="caution">
    <text evidence="10">The sequence shown here is derived from an EMBL/GenBank/DDBJ whole genome shotgun (WGS) entry which is preliminary data.</text>
</comment>